<dbReference type="Proteomes" id="UP001148662">
    <property type="component" value="Unassembled WGS sequence"/>
</dbReference>
<gene>
    <name evidence="1" type="ORF">NM688_g177</name>
</gene>
<keyword evidence="2" id="KW-1185">Reference proteome</keyword>
<accession>A0ACC1TER5</accession>
<dbReference type="EMBL" id="JANHOG010000013">
    <property type="protein sequence ID" value="KAJ3559701.1"/>
    <property type="molecule type" value="Genomic_DNA"/>
</dbReference>
<proteinExistence type="predicted"/>
<reference evidence="1" key="1">
    <citation type="submission" date="2022-07" db="EMBL/GenBank/DDBJ databases">
        <title>Genome Sequence of Phlebia brevispora.</title>
        <authorList>
            <person name="Buettner E."/>
        </authorList>
    </citation>
    <scope>NUCLEOTIDE SEQUENCE</scope>
    <source>
        <strain evidence="1">MPL23</strain>
    </source>
</reference>
<organism evidence="1 2">
    <name type="scientific">Phlebia brevispora</name>
    <dbReference type="NCBI Taxonomy" id="194682"/>
    <lineage>
        <taxon>Eukaryota</taxon>
        <taxon>Fungi</taxon>
        <taxon>Dikarya</taxon>
        <taxon>Basidiomycota</taxon>
        <taxon>Agaricomycotina</taxon>
        <taxon>Agaricomycetes</taxon>
        <taxon>Polyporales</taxon>
        <taxon>Meruliaceae</taxon>
        <taxon>Phlebia</taxon>
    </lineage>
</organism>
<evidence type="ECO:0000313" key="2">
    <source>
        <dbReference type="Proteomes" id="UP001148662"/>
    </source>
</evidence>
<protein>
    <submittedName>
        <fullName evidence="1">Uncharacterized protein</fullName>
    </submittedName>
</protein>
<evidence type="ECO:0000313" key="1">
    <source>
        <dbReference type="EMBL" id="KAJ3559701.1"/>
    </source>
</evidence>
<comment type="caution">
    <text evidence="1">The sequence shown here is derived from an EMBL/GenBank/DDBJ whole genome shotgun (WGS) entry which is preliminary data.</text>
</comment>
<name>A0ACC1TER5_9APHY</name>
<sequence>MFTPSANCRLLRRSGRIIFEDEALEDPWADIAPVIGLSTEYRWDRQTIRQADHSVADYALTGQNGPTDSLVPQGRSKRKLLLEGCQFSAVKRVRPDHSTLVGDVTPSPPVDLADPLCTLLSDRYDSVLADLESSDSRDCLKNDETELSGLRDENAHFRKSLSHLQRKYARSQQLLEEFKKSEIHMMRILSQEKEARERLEGTARDGQSELDKPRRGLQRDKGLQDKVKEDQRTIPALEKRLQDTEEKGLAYRTQISILKCTNRKHSAEIRRLHERMEEYHSNRELWHHAGIKSRQQREEAWEEERRRHQQKVTELRERLVQLENMNKILVAHNPMTVQGGQRHHNVQSQRGEGSTQAQVEQKMGNTHSQGQTAELLQQYETEKVKKEKREVKNETIAPAALLQLVVVPYSATMLAENDRTTNTAFDASCCNPHGEFLCLSNLGSIIRVASRVTASRIPRSQLSRRGNITAQPSGILCRDSSSSFFIEMSMSSNGPQSTEGEEMRVEIWFQYKGKRANSMQEIVKKHPKTPTTTLVSTEMKALHVSEAQKDLLALGLKKDTAMRASSCGIVWGSAILKLEWVTTKDSYCRRYLRGIAAHHKRAAKYVMERHLIAWIKYKENGLFVPDDVALQYPSSAITPIIDPGTECRWTSPAPSASSDALESLILSTLDGPDDPRARAHLKRKQPVEKPKLPVIKRLRPDRNTDFGDITPSSIIYTTDRTSTLLPTLFFNRRDHASADPTSLGSRYSQDRSSLPVSAAHTSNGTSTPPHTLLTDRKNSSTSFTPPHPISSSTTADAAKAKTVVAIRMKRAFSDGAVLPAKTENLDATTDFDSHLNDFLNDYRRQLSEYKIKYEQLQNEMEKMRDEKSRLEKSLIDAQEKHVKSECMTGESVLELVLERERKAQEWKEERARLQKCFRAQAEKDKETISALEDKLERTVKDNKIYVSKLDDVRSRLQASRDDYWREVETNTALQRKNDEVAGKAKAREAEIRQQVDRELQEERRRYQVEMEGKPAP</sequence>